<protein>
    <submittedName>
        <fullName evidence="2">Uncharacterized protein</fullName>
    </submittedName>
</protein>
<dbReference type="AlphaFoldDB" id="A0AAW2EMA3"/>
<evidence type="ECO:0000256" key="1">
    <source>
        <dbReference type="SAM" id="SignalP"/>
    </source>
</evidence>
<gene>
    <name evidence="2" type="ORF">PUN28_016928</name>
</gene>
<reference evidence="2 3" key="1">
    <citation type="submission" date="2023-03" db="EMBL/GenBank/DDBJ databases">
        <title>High recombination rates correlate with genetic variation in Cardiocondyla obscurior ants.</title>
        <authorList>
            <person name="Errbii M."/>
        </authorList>
    </citation>
    <scope>NUCLEOTIDE SEQUENCE [LARGE SCALE GENOMIC DNA]</scope>
    <source>
        <strain evidence="2">Alpha-2009</strain>
        <tissue evidence="2">Whole body</tissue>
    </source>
</reference>
<keyword evidence="3" id="KW-1185">Reference proteome</keyword>
<name>A0AAW2EMA3_9HYME</name>
<evidence type="ECO:0000313" key="2">
    <source>
        <dbReference type="EMBL" id="KAL0103913.1"/>
    </source>
</evidence>
<comment type="caution">
    <text evidence="2">The sequence shown here is derived from an EMBL/GenBank/DDBJ whole genome shotgun (WGS) entry which is preliminary data.</text>
</comment>
<keyword evidence="1" id="KW-0732">Signal</keyword>
<evidence type="ECO:0000313" key="3">
    <source>
        <dbReference type="Proteomes" id="UP001430953"/>
    </source>
</evidence>
<feature type="chain" id="PRO_5043766492" evidence="1">
    <location>
        <begin position="17"/>
        <end position="65"/>
    </location>
</feature>
<accession>A0AAW2EMA3</accession>
<dbReference type="Proteomes" id="UP001430953">
    <property type="component" value="Unassembled WGS sequence"/>
</dbReference>
<sequence length="65" mass="7962">MTVFLIGIFFFHPVRELVLLLHLQITAVKELDRQFYYLKKIKIETKFKEKNFKKILTSKCWIQMI</sequence>
<proteinExistence type="predicted"/>
<dbReference type="EMBL" id="JADYXP020000020">
    <property type="protein sequence ID" value="KAL0103913.1"/>
    <property type="molecule type" value="Genomic_DNA"/>
</dbReference>
<organism evidence="2 3">
    <name type="scientific">Cardiocondyla obscurior</name>
    <dbReference type="NCBI Taxonomy" id="286306"/>
    <lineage>
        <taxon>Eukaryota</taxon>
        <taxon>Metazoa</taxon>
        <taxon>Ecdysozoa</taxon>
        <taxon>Arthropoda</taxon>
        <taxon>Hexapoda</taxon>
        <taxon>Insecta</taxon>
        <taxon>Pterygota</taxon>
        <taxon>Neoptera</taxon>
        <taxon>Endopterygota</taxon>
        <taxon>Hymenoptera</taxon>
        <taxon>Apocrita</taxon>
        <taxon>Aculeata</taxon>
        <taxon>Formicoidea</taxon>
        <taxon>Formicidae</taxon>
        <taxon>Myrmicinae</taxon>
        <taxon>Cardiocondyla</taxon>
    </lineage>
</organism>
<feature type="signal peptide" evidence="1">
    <location>
        <begin position="1"/>
        <end position="16"/>
    </location>
</feature>